<accession>A0ABR4JZE6</accession>
<sequence length="397" mass="43643">MAYANDSVAIVFDNGSYNCKAGFAGDDAPQTVFSNVVGRPLYQRHPLTPPPPNDTYIGPATEAHRALLSLSYPITRGVVTDWSAMESLWRYTYTTLSASPAAHPILLTEPLHSPRSNRERAAELCLESWAAPGFHVAIPGYLSVLAAGRNTALAVDVGEGVMHTFVVTEGHTVVHANQRQDFAGADVTEALLRLLTRQVVYLNSAAEKEIVREIKEGVCYVSEDYMEEEKKQAAGLDPKTATTKKVSYTLPDGQEIVLGTERFEAAESLFNPALVGSEARGLHEVVWGMLMKCDIDMRPHLAVNVLLACFTGGTSLTPGLIPRLHKELTALAPPRMRIKIPPSPSWSGDNSRLHHVWVGGSILASLSTFQKMWITREEWDEVGRAVVHRKCFPNVRY</sequence>
<protein>
    <recommendedName>
        <fullName evidence="4">Actin family</fullName>
    </recommendedName>
</protein>
<dbReference type="Gene3D" id="3.90.640.10">
    <property type="entry name" value="Actin, Chain A, domain 4"/>
    <property type="match status" value="1"/>
</dbReference>
<evidence type="ECO:0000256" key="1">
    <source>
        <dbReference type="RuleBase" id="RU000487"/>
    </source>
</evidence>
<dbReference type="EMBL" id="JBFXLU010000072">
    <property type="protein sequence ID" value="KAL2845420.1"/>
    <property type="molecule type" value="Genomic_DNA"/>
</dbReference>
<name>A0ABR4JZE6_9EURO</name>
<dbReference type="PANTHER" id="PTHR11937">
    <property type="entry name" value="ACTIN"/>
    <property type="match status" value="1"/>
</dbReference>
<evidence type="ECO:0000313" key="2">
    <source>
        <dbReference type="EMBL" id="KAL2845420.1"/>
    </source>
</evidence>
<dbReference type="SUPFAM" id="SSF53067">
    <property type="entry name" value="Actin-like ATPase domain"/>
    <property type="match status" value="2"/>
</dbReference>
<dbReference type="InterPro" id="IPR020902">
    <property type="entry name" value="Actin/actin-like_CS"/>
</dbReference>
<gene>
    <name evidence="2" type="ORF">BJY01DRAFT_247684</name>
</gene>
<dbReference type="Gene3D" id="3.30.420.40">
    <property type="match status" value="2"/>
</dbReference>
<dbReference type="PROSITE" id="PS01132">
    <property type="entry name" value="ACTINS_ACT_LIKE"/>
    <property type="match status" value="1"/>
</dbReference>
<dbReference type="InterPro" id="IPR004000">
    <property type="entry name" value="Actin"/>
</dbReference>
<organism evidence="2 3">
    <name type="scientific">Aspergillus pseudoustus</name>
    <dbReference type="NCBI Taxonomy" id="1810923"/>
    <lineage>
        <taxon>Eukaryota</taxon>
        <taxon>Fungi</taxon>
        <taxon>Dikarya</taxon>
        <taxon>Ascomycota</taxon>
        <taxon>Pezizomycotina</taxon>
        <taxon>Eurotiomycetes</taxon>
        <taxon>Eurotiomycetidae</taxon>
        <taxon>Eurotiales</taxon>
        <taxon>Aspergillaceae</taxon>
        <taxon>Aspergillus</taxon>
        <taxon>Aspergillus subgen. Nidulantes</taxon>
    </lineage>
</organism>
<evidence type="ECO:0000313" key="3">
    <source>
        <dbReference type="Proteomes" id="UP001610446"/>
    </source>
</evidence>
<proteinExistence type="inferred from homology"/>
<dbReference type="SMART" id="SM00268">
    <property type="entry name" value="ACTIN"/>
    <property type="match status" value="1"/>
</dbReference>
<dbReference type="Pfam" id="PF00022">
    <property type="entry name" value="Actin"/>
    <property type="match status" value="1"/>
</dbReference>
<dbReference type="InterPro" id="IPR043129">
    <property type="entry name" value="ATPase_NBD"/>
</dbReference>
<dbReference type="PRINTS" id="PR00190">
    <property type="entry name" value="ACTIN"/>
</dbReference>
<comment type="similarity">
    <text evidence="1">Belongs to the actin family.</text>
</comment>
<reference evidence="2 3" key="1">
    <citation type="submission" date="2024-07" db="EMBL/GenBank/DDBJ databases">
        <title>Section-level genome sequencing and comparative genomics of Aspergillus sections Usti and Cavernicolus.</title>
        <authorList>
            <consortium name="Lawrence Berkeley National Laboratory"/>
            <person name="Nybo J.L."/>
            <person name="Vesth T.C."/>
            <person name="Theobald S."/>
            <person name="Frisvad J.C."/>
            <person name="Larsen T.O."/>
            <person name="Kjaerboelling I."/>
            <person name="Rothschild-Mancinelli K."/>
            <person name="Lyhne E.K."/>
            <person name="Kogle M.E."/>
            <person name="Barry K."/>
            <person name="Clum A."/>
            <person name="Na H."/>
            <person name="Ledsgaard L."/>
            <person name="Lin J."/>
            <person name="Lipzen A."/>
            <person name="Kuo A."/>
            <person name="Riley R."/>
            <person name="Mondo S."/>
            <person name="Labutti K."/>
            <person name="Haridas S."/>
            <person name="Pangalinan J."/>
            <person name="Salamov A.A."/>
            <person name="Simmons B.A."/>
            <person name="Magnuson J.K."/>
            <person name="Chen J."/>
            <person name="Drula E."/>
            <person name="Henrissat B."/>
            <person name="Wiebenga A."/>
            <person name="Lubbers R.J."/>
            <person name="Gomes A.C."/>
            <person name="Makela M.R."/>
            <person name="Stajich J."/>
            <person name="Grigoriev I.V."/>
            <person name="Mortensen U.H."/>
            <person name="De Vries R.P."/>
            <person name="Baker S.E."/>
            <person name="Andersen M.R."/>
        </authorList>
    </citation>
    <scope>NUCLEOTIDE SEQUENCE [LARGE SCALE GENOMIC DNA]</scope>
    <source>
        <strain evidence="2 3">CBS 123904</strain>
    </source>
</reference>
<evidence type="ECO:0008006" key="4">
    <source>
        <dbReference type="Google" id="ProtNLM"/>
    </source>
</evidence>
<keyword evidence="3" id="KW-1185">Reference proteome</keyword>
<dbReference type="Proteomes" id="UP001610446">
    <property type="component" value="Unassembled WGS sequence"/>
</dbReference>
<comment type="caution">
    <text evidence="2">The sequence shown here is derived from an EMBL/GenBank/DDBJ whole genome shotgun (WGS) entry which is preliminary data.</text>
</comment>